<keyword evidence="2" id="KW-1185">Reference proteome</keyword>
<dbReference type="Gene3D" id="3.90.10.10">
    <property type="entry name" value="Cytochrome C3"/>
    <property type="match status" value="1"/>
</dbReference>
<comment type="caution">
    <text evidence="1">The sequence shown here is derived from an EMBL/GenBank/DDBJ whole genome shotgun (WGS) entry which is preliminary data.</text>
</comment>
<dbReference type="Proteomes" id="UP000238220">
    <property type="component" value="Unassembled WGS sequence"/>
</dbReference>
<gene>
    <name evidence="1" type="ORF">C3942_15075</name>
</gene>
<dbReference type="InterPro" id="IPR036280">
    <property type="entry name" value="Multihaem_cyt_sf"/>
</dbReference>
<name>A0A2S5TDT7_9GAMM</name>
<dbReference type="EMBL" id="PSNW01000008">
    <property type="protein sequence ID" value="PPE73140.1"/>
    <property type="molecule type" value="Genomic_DNA"/>
</dbReference>
<proteinExistence type="predicted"/>
<dbReference type="SUPFAM" id="SSF48695">
    <property type="entry name" value="Multiheme cytochromes"/>
    <property type="match status" value="1"/>
</dbReference>
<reference evidence="1 2" key="1">
    <citation type="submission" date="2018-02" db="EMBL/GenBank/DDBJ databases">
        <title>Genome sequencing of Solimonas sp. HR-BB.</title>
        <authorList>
            <person name="Lee Y."/>
            <person name="Jeon C.O."/>
        </authorList>
    </citation>
    <scope>NUCLEOTIDE SEQUENCE [LARGE SCALE GENOMIC DNA]</scope>
    <source>
        <strain evidence="1 2">HR-BB</strain>
    </source>
</reference>
<protein>
    <submittedName>
        <fullName evidence="1">Uncharacterized protein</fullName>
    </submittedName>
</protein>
<dbReference type="RefSeq" id="WP_104231179.1">
    <property type="nucleotide sequence ID" value="NZ_PSNW01000008.1"/>
</dbReference>
<sequence length="167" mass="17524">MNKAFIRIWGRFGLQALGLWLLLLAVGLPLYLSSGPAAGPDEAAWGSESLQARPEGIGRFLPVPLANACGLGASSCFRCHNGKRAPSPTADAVIAPWHANHAKVNYSCAGCHQGNPRILKQEIAHKGLLADPRTEPAKACGGCHAAADVGSLVSRYQTPHPNTNTGK</sequence>
<evidence type="ECO:0000313" key="1">
    <source>
        <dbReference type="EMBL" id="PPE73140.1"/>
    </source>
</evidence>
<dbReference type="AlphaFoldDB" id="A0A2S5TDT7"/>
<evidence type="ECO:0000313" key="2">
    <source>
        <dbReference type="Proteomes" id="UP000238220"/>
    </source>
</evidence>
<accession>A0A2S5TDT7</accession>
<dbReference type="OrthoDB" id="5801293at2"/>
<organism evidence="1 2">
    <name type="scientific">Solimonas fluminis</name>
    <dbReference type="NCBI Taxonomy" id="2086571"/>
    <lineage>
        <taxon>Bacteria</taxon>
        <taxon>Pseudomonadati</taxon>
        <taxon>Pseudomonadota</taxon>
        <taxon>Gammaproteobacteria</taxon>
        <taxon>Nevskiales</taxon>
        <taxon>Nevskiaceae</taxon>
        <taxon>Solimonas</taxon>
    </lineage>
</organism>